<gene>
    <name evidence="2" type="ORF">PIB30_026865</name>
</gene>
<protein>
    <submittedName>
        <fullName evidence="2">Uncharacterized protein</fullName>
    </submittedName>
</protein>
<organism evidence="2 3">
    <name type="scientific">Stylosanthes scabra</name>
    <dbReference type="NCBI Taxonomy" id="79078"/>
    <lineage>
        <taxon>Eukaryota</taxon>
        <taxon>Viridiplantae</taxon>
        <taxon>Streptophyta</taxon>
        <taxon>Embryophyta</taxon>
        <taxon>Tracheophyta</taxon>
        <taxon>Spermatophyta</taxon>
        <taxon>Magnoliopsida</taxon>
        <taxon>eudicotyledons</taxon>
        <taxon>Gunneridae</taxon>
        <taxon>Pentapetalae</taxon>
        <taxon>rosids</taxon>
        <taxon>fabids</taxon>
        <taxon>Fabales</taxon>
        <taxon>Fabaceae</taxon>
        <taxon>Papilionoideae</taxon>
        <taxon>50 kb inversion clade</taxon>
        <taxon>dalbergioids sensu lato</taxon>
        <taxon>Dalbergieae</taxon>
        <taxon>Pterocarpus clade</taxon>
        <taxon>Stylosanthes</taxon>
    </lineage>
</organism>
<keyword evidence="3" id="KW-1185">Reference proteome</keyword>
<comment type="caution">
    <text evidence="2">The sequence shown here is derived from an EMBL/GenBank/DDBJ whole genome shotgun (WGS) entry which is preliminary data.</text>
</comment>
<evidence type="ECO:0000313" key="3">
    <source>
        <dbReference type="Proteomes" id="UP001341840"/>
    </source>
</evidence>
<dbReference type="Proteomes" id="UP001341840">
    <property type="component" value="Unassembled WGS sequence"/>
</dbReference>
<reference evidence="2 3" key="1">
    <citation type="journal article" date="2023" name="Plants (Basel)">
        <title>Bridging the Gap: Combining Genomics and Transcriptomics Approaches to Understand Stylosanthes scabra, an Orphan Legume from the Brazilian Caatinga.</title>
        <authorList>
            <person name="Ferreira-Neto J.R.C."/>
            <person name="da Silva M.D."/>
            <person name="Binneck E."/>
            <person name="de Melo N.F."/>
            <person name="da Silva R.H."/>
            <person name="de Melo A.L.T.M."/>
            <person name="Pandolfi V."/>
            <person name="Bustamante F.O."/>
            <person name="Brasileiro-Vidal A.C."/>
            <person name="Benko-Iseppon A.M."/>
        </authorList>
    </citation>
    <scope>NUCLEOTIDE SEQUENCE [LARGE SCALE GENOMIC DNA]</scope>
    <source>
        <tissue evidence="2">Leaves</tissue>
    </source>
</reference>
<dbReference type="EMBL" id="JASCZI010090723">
    <property type="protein sequence ID" value="MED6145610.1"/>
    <property type="molecule type" value="Genomic_DNA"/>
</dbReference>
<name>A0ABU6TB73_9FABA</name>
<feature type="region of interest" description="Disordered" evidence="1">
    <location>
        <begin position="42"/>
        <end position="69"/>
    </location>
</feature>
<sequence length="69" mass="8012">MCSEKDDVSSALLRGSITMDKSKARAQVLERYLNKLEDDYEFSKHEEEDDEEPQEGMPRLTSHFLVFGE</sequence>
<evidence type="ECO:0000256" key="1">
    <source>
        <dbReference type="SAM" id="MobiDB-lite"/>
    </source>
</evidence>
<proteinExistence type="predicted"/>
<evidence type="ECO:0000313" key="2">
    <source>
        <dbReference type="EMBL" id="MED6145610.1"/>
    </source>
</evidence>
<accession>A0ABU6TB73</accession>